<dbReference type="InterPro" id="IPR003018">
    <property type="entry name" value="GAF"/>
</dbReference>
<dbReference type="RefSeq" id="WP_345714730.1">
    <property type="nucleotide sequence ID" value="NZ_BAABFP010000002.1"/>
</dbReference>
<dbReference type="PANTHER" id="PTHR45138">
    <property type="entry name" value="REGULATORY COMPONENTS OF SENSORY TRANSDUCTION SYSTEM"/>
    <property type="match status" value="1"/>
</dbReference>
<dbReference type="SUPFAM" id="SSF55781">
    <property type="entry name" value="GAF domain-like"/>
    <property type="match status" value="1"/>
</dbReference>
<dbReference type="CDD" id="cd01949">
    <property type="entry name" value="GGDEF"/>
    <property type="match status" value="1"/>
</dbReference>
<keyword evidence="2" id="KW-0808">Transferase</keyword>
<dbReference type="InterPro" id="IPR029016">
    <property type="entry name" value="GAF-like_dom_sf"/>
</dbReference>
<feature type="domain" description="GGDEF" evidence="1">
    <location>
        <begin position="207"/>
        <end position="334"/>
    </location>
</feature>
<evidence type="ECO:0000313" key="3">
    <source>
        <dbReference type="Proteomes" id="UP001596189"/>
    </source>
</evidence>
<gene>
    <name evidence="2" type="ORF">ACFQDO_16765</name>
</gene>
<dbReference type="NCBIfam" id="TIGR00254">
    <property type="entry name" value="GGDEF"/>
    <property type="match status" value="1"/>
</dbReference>
<dbReference type="EMBL" id="JBHSRD010000006">
    <property type="protein sequence ID" value="MFC6008787.1"/>
    <property type="molecule type" value="Genomic_DNA"/>
</dbReference>
<dbReference type="Gene3D" id="3.30.70.270">
    <property type="match status" value="1"/>
</dbReference>
<dbReference type="EC" id="2.7.7.65" evidence="2"/>
<dbReference type="InterPro" id="IPR050469">
    <property type="entry name" value="Diguanylate_Cyclase"/>
</dbReference>
<dbReference type="PROSITE" id="PS50887">
    <property type="entry name" value="GGDEF"/>
    <property type="match status" value="1"/>
</dbReference>
<dbReference type="SMART" id="SM00267">
    <property type="entry name" value="GGDEF"/>
    <property type="match status" value="1"/>
</dbReference>
<keyword evidence="3" id="KW-1185">Reference proteome</keyword>
<comment type="caution">
    <text evidence="2">The sequence shown here is derived from an EMBL/GenBank/DDBJ whole genome shotgun (WGS) entry which is preliminary data.</text>
</comment>
<dbReference type="Pfam" id="PF01590">
    <property type="entry name" value="GAF"/>
    <property type="match status" value="1"/>
</dbReference>
<reference evidence="3" key="1">
    <citation type="journal article" date="2019" name="Int. J. Syst. Evol. Microbiol.">
        <title>The Global Catalogue of Microorganisms (GCM) 10K type strain sequencing project: providing services to taxonomists for standard genome sequencing and annotation.</title>
        <authorList>
            <consortium name="The Broad Institute Genomics Platform"/>
            <consortium name="The Broad Institute Genome Sequencing Center for Infectious Disease"/>
            <person name="Wu L."/>
            <person name="Ma J."/>
        </authorList>
    </citation>
    <scope>NUCLEOTIDE SEQUENCE [LARGE SCALE GENOMIC DNA]</scope>
    <source>
        <strain evidence="3">KACC 14249</strain>
    </source>
</reference>
<keyword evidence="2" id="KW-0548">Nucleotidyltransferase</keyword>
<organism evidence="2 3">
    <name type="scientific">Angustibacter luteus</name>
    <dbReference type="NCBI Taxonomy" id="658456"/>
    <lineage>
        <taxon>Bacteria</taxon>
        <taxon>Bacillati</taxon>
        <taxon>Actinomycetota</taxon>
        <taxon>Actinomycetes</taxon>
        <taxon>Kineosporiales</taxon>
        <taxon>Kineosporiaceae</taxon>
    </lineage>
</organism>
<dbReference type="Gene3D" id="3.30.450.40">
    <property type="match status" value="1"/>
</dbReference>
<dbReference type="InterPro" id="IPR043128">
    <property type="entry name" value="Rev_trsase/Diguanyl_cyclase"/>
</dbReference>
<accession>A0ABW1JIT5</accession>
<dbReference type="Pfam" id="PF00990">
    <property type="entry name" value="GGDEF"/>
    <property type="match status" value="1"/>
</dbReference>
<dbReference type="Proteomes" id="UP001596189">
    <property type="component" value="Unassembled WGS sequence"/>
</dbReference>
<protein>
    <submittedName>
        <fullName evidence="2">Diguanylate cyclase domain-containing protein</fullName>
        <ecNumber evidence="2">2.7.7.65</ecNumber>
    </submittedName>
</protein>
<proteinExistence type="predicted"/>
<dbReference type="InterPro" id="IPR029787">
    <property type="entry name" value="Nucleotide_cyclase"/>
</dbReference>
<name>A0ABW1JIT5_9ACTN</name>
<sequence>MSPTPAPAYAAEAVRALHELVLQPEARYEELLAVPADYALRALGADTASLSRWERDRGLLRTLVNVGARIEAGRRFPRDEVYEVATDAVMSRVLTGVPCRYSTASLDLHDHARALLAVSGNQSAFSVPITVGDRLWGELWVGRRDQQLVEDQLDAAVSVAGEVATMVAIAERIQRMTRMAFEDALTGVGNRRVLDEALAELLADGGPGATVVLCDIDNLKDLNDSLGHLAGDSAIVATADALAAGASQVPGSVTARVGGDEFVVLLEGEQRATAITLVEAAAHAISTSEHPVEISCGIAVATAGIGAQTALETADAAQYAAKTRGALLVVASDLSDAGSAAAERRRGRRRTHDRRHPAQELTAGVTAVVNDLAELLLDTPESVGGKLRWLGERMLAPLDLQEWSLSKVDLAGPRLLTTDSMGLRRLPMSSTQSYDLQVDAQFRLDTYPATAHAVEHDTWFTISAEDPRADPAERAVLREMAMHHVVALGCRDGDDGWLLELYSKSAALDVVTVGSLLALAASALLHRTFTPLGDLPT</sequence>
<dbReference type="SUPFAM" id="SSF55073">
    <property type="entry name" value="Nucleotide cyclase"/>
    <property type="match status" value="1"/>
</dbReference>
<evidence type="ECO:0000259" key="1">
    <source>
        <dbReference type="PROSITE" id="PS50887"/>
    </source>
</evidence>
<evidence type="ECO:0000313" key="2">
    <source>
        <dbReference type="EMBL" id="MFC6008787.1"/>
    </source>
</evidence>
<dbReference type="InterPro" id="IPR000160">
    <property type="entry name" value="GGDEF_dom"/>
</dbReference>
<dbReference type="PANTHER" id="PTHR45138:SF9">
    <property type="entry name" value="DIGUANYLATE CYCLASE DGCM-RELATED"/>
    <property type="match status" value="1"/>
</dbReference>
<dbReference type="GO" id="GO:0052621">
    <property type="term" value="F:diguanylate cyclase activity"/>
    <property type="evidence" value="ECO:0007669"/>
    <property type="project" value="UniProtKB-EC"/>
</dbReference>